<dbReference type="NCBIfam" id="TIGR00540">
    <property type="entry name" value="TPR_hemY_coli"/>
    <property type="match status" value="1"/>
</dbReference>
<evidence type="ECO:0000313" key="15">
    <source>
        <dbReference type="Proteomes" id="UP000462621"/>
    </source>
</evidence>
<dbReference type="AlphaFoldDB" id="A0A7X4LM76"/>
<keyword evidence="9 12" id="KW-1133">Transmembrane helix</keyword>
<dbReference type="InterPro" id="IPR011990">
    <property type="entry name" value="TPR-like_helical_dom_sf"/>
</dbReference>
<dbReference type="SUPFAM" id="SSF48452">
    <property type="entry name" value="TPR-like"/>
    <property type="match status" value="2"/>
</dbReference>
<feature type="transmembrane region" description="Helical" evidence="12">
    <location>
        <begin position="41"/>
        <end position="62"/>
    </location>
</feature>
<evidence type="ECO:0000256" key="11">
    <source>
        <dbReference type="ARBA" id="ARBA00023244"/>
    </source>
</evidence>
<dbReference type="GO" id="GO:0042168">
    <property type="term" value="P:heme metabolic process"/>
    <property type="evidence" value="ECO:0007669"/>
    <property type="project" value="InterPro"/>
</dbReference>
<comment type="function">
    <text evidence="1">Involved in a late step of protoheme IX synthesis.</text>
</comment>
<keyword evidence="11" id="KW-0627">Porphyrin biosynthesis</keyword>
<organism evidence="14 15">
    <name type="scientific">Vibrio eleionomae</name>
    <dbReference type="NCBI Taxonomy" id="2653505"/>
    <lineage>
        <taxon>Bacteria</taxon>
        <taxon>Pseudomonadati</taxon>
        <taxon>Pseudomonadota</taxon>
        <taxon>Gammaproteobacteria</taxon>
        <taxon>Vibrionales</taxon>
        <taxon>Vibrionaceae</taxon>
        <taxon>Vibrio</taxon>
    </lineage>
</organism>
<evidence type="ECO:0000256" key="10">
    <source>
        <dbReference type="ARBA" id="ARBA00023136"/>
    </source>
</evidence>
<evidence type="ECO:0000259" key="13">
    <source>
        <dbReference type="Pfam" id="PF07219"/>
    </source>
</evidence>
<evidence type="ECO:0000256" key="7">
    <source>
        <dbReference type="ARBA" id="ARBA00022737"/>
    </source>
</evidence>
<comment type="caution">
    <text evidence="14">The sequence shown here is derived from an EMBL/GenBank/DDBJ whole genome shotgun (WGS) entry which is preliminary data.</text>
</comment>
<dbReference type="InterPro" id="IPR010817">
    <property type="entry name" value="HemY_N"/>
</dbReference>
<dbReference type="Proteomes" id="UP000462621">
    <property type="component" value="Unassembled WGS sequence"/>
</dbReference>
<evidence type="ECO:0000256" key="6">
    <source>
        <dbReference type="ARBA" id="ARBA00022692"/>
    </source>
</evidence>
<keyword evidence="6 12" id="KW-0812">Transmembrane</keyword>
<name>A0A7X4LM76_9VIBR</name>
<comment type="subcellular location">
    <subcellularLocation>
        <location evidence="2">Cell inner membrane</location>
        <topology evidence="2">Multi-pass membrane protein</topology>
    </subcellularLocation>
</comment>
<evidence type="ECO:0000256" key="2">
    <source>
        <dbReference type="ARBA" id="ARBA00004429"/>
    </source>
</evidence>
<gene>
    <name evidence="14" type="ORF">F9817_15050</name>
</gene>
<evidence type="ECO:0000256" key="3">
    <source>
        <dbReference type="ARBA" id="ARBA00004744"/>
    </source>
</evidence>
<evidence type="ECO:0000256" key="12">
    <source>
        <dbReference type="SAM" id="Phobius"/>
    </source>
</evidence>
<evidence type="ECO:0000313" key="14">
    <source>
        <dbReference type="EMBL" id="MZI94514.1"/>
    </source>
</evidence>
<keyword evidence="8" id="KW-0802">TPR repeat</keyword>
<keyword evidence="5" id="KW-0997">Cell inner membrane</keyword>
<feature type="domain" description="HemY N-terminal" evidence="13">
    <location>
        <begin position="26"/>
        <end position="130"/>
    </location>
</feature>
<keyword evidence="7" id="KW-0677">Repeat</keyword>
<dbReference type="PANTHER" id="PTHR45641">
    <property type="entry name" value="TETRATRICOPEPTIDE REPEAT PROTEIN (AFU_ORTHOLOGUE AFUA_6G03870)"/>
    <property type="match status" value="1"/>
</dbReference>
<evidence type="ECO:0000256" key="1">
    <source>
        <dbReference type="ARBA" id="ARBA00002962"/>
    </source>
</evidence>
<accession>A0A7X4LM76</accession>
<dbReference type="PANTHER" id="PTHR45641:SF19">
    <property type="entry name" value="NEPHROCYSTIN-3"/>
    <property type="match status" value="1"/>
</dbReference>
<sequence>MIKAILLFIILGAGLFVGTEYSGQQGYVLISIAHKTIEMSVTTLVIVFIALLAIIFVFEYVVKKLLSTTFNTWNWFSVRKMRRSRRLTNEGIIKLLEGDYKQAEKKVIRWAKHHDNPLLCYLIAAEAAENIGDRKKRDRYLALASEQNASTLAVALTRARQLFNEGELEQSMNVLQSLQADHPNNVILLNLLKRIYAQLGKWQSLVELLPKLHRYTNLPEQEEQQLTVQAHQGLIAQVATRHNMVEDLWDHWGQIPRKAQKEPAIAVCMAKHILEINNGQPAFDFMTKQLKKAPNSELYILLADLDEAHIKPALTLLLKQLGRDDNNAEAHSAAARLYSKQQKWSEAQHHLERALSLRSSVSDYALLAQVLEKQNKGQAAKEVANKALSLLP</sequence>
<dbReference type="GO" id="GO:0005886">
    <property type="term" value="C:plasma membrane"/>
    <property type="evidence" value="ECO:0007669"/>
    <property type="project" value="UniProtKB-SubCell"/>
</dbReference>
<dbReference type="UniPathway" id="UPA00252"/>
<evidence type="ECO:0000256" key="9">
    <source>
        <dbReference type="ARBA" id="ARBA00022989"/>
    </source>
</evidence>
<dbReference type="InterPro" id="IPR005254">
    <property type="entry name" value="Heme_biosyn_assoc_TPR_pro"/>
</dbReference>
<evidence type="ECO:0000256" key="8">
    <source>
        <dbReference type="ARBA" id="ARBA00022803"/>
    </source>
</evidence>
<keyword evidence="4" id="KW-1003">Cell membrane</keyword>
<proteinExistence type="predicted"/>
<comment type="pathway">
    <text evidence="3">Porphyrin-containing compound metabolism; protoheme biosynthesis.</text>
</comment>
<dbReference type="RefSeq" id="WP_161156994.1">
    <property type="nucleotide sequence ID" value="NZ_WEKT01000030.1"/>
</dbReference>
<keyword evidence="10 12" id="KW-0472">Membrane</keyword>
<reference evidence="14 15" key="1">
    <citation type="submission" date="2019-10" db="EMBL/GenBank/DDBJ databases">
        <title>Vibrio sp. nov. isolated from a shrimp pond.</title>
        <authorList>
            <person name="Gomez-Gil B."/>
            <person name="Enciso-Ibarra J."/>
            <person name="Enciso-Ibarra K."/>
            <person name="Bolan-Mejia C."/>
        </authorList>
    </citation>
    <scope>NUCLEOTIDE SEQUENCE [LARGE SCALE GENOMIC DNA]</scope>
    <source>
        <strain evidence="14 15">CAIM 722</strain>
    </source>
</reference>
<dbReference type="EMBL" id="WEKT01000030">
    <property type="protein sequence ID" value="MZI94514.1"/>
    <property type="molecule type" value="Genomic_DNA"/>
</dbReference>
<keyword evidence="15" id="KW-1185">Reference proteome</keyword>
<evidence type="ECO:0000256" key="4">
    <source>
        <dbReference type="ARBA" id="ARBA00022475"/>
    </source>
</evidence>
<dbReference type="Gene3D" id="1.25.40.10">
    <property type="entry name" value="Tetratricopeptide repeat domain"/>
    <property type="match status" value="2"/>
</dbReference>
<evidence type="ECO:0000256" key="5">
    <source>
        <dbReference type="ARBA" id="ARBA00022519"/>
    </source>
</evidence>
<dbReference type="Pfam" id="PF07219">
    <property type="entry name" value="HemY_N"/>
    <property type="match status" value="1"/>
</dbReference>
<protein>
    <submittedName>
        <fullName evidence="14">Heme biosynthesis protein HemY</fullName>
    </submittedName>
</protein>
<dbReference type="GO" id="GO:0006779">
    <property type="term" value="P:porphyrin-containing compound biosynthetic process"/>
    <property type="evidence" value="ECO:0007669"/>
    <property type="project" value="UniProtKB-KW"/>
</dbReference>